<name>A0ABS4GNV7_9BACL</name>
<evidence type="ECO:0000313" key="1">
    <source>
        <dbReference type="EMBL" id="MBP1931968.1"/>
    </source>
</evidence>
<organism evidence="1 2">
    <name type="scientific">Ammoniphilus resinae</name>
    <dbReference type="NCBI Taxonomy" id="861532"/>
    <lineage>
        <taxon>Bacteria</taxon>
        <taxon>Bacillati</taxon>
        <taxon>Bacillota</taxon>
        <taxon>Bacilli</taxon>
        <taxon>Bacillales</taxon>
        <taxon>Paenibacillaceae</taxon>
        <taxon>Aneurinibacillus group</taxon>
        <taxon>Ammoniphilus</taxon>
    </lineage>
</organism>
<dbReference type="EMBL" id="JAGGKT010000004">
    <property type="protein sequence ID" value="MBP1931968.1"/>
    <property type="molecule type" value="Genomic_DNA"/>
</dbReference>
<reference evidence="1 2" key="1">
    <citation type="submission" date="2021-03" db="EMBL/GenBank/DDBJ databases">
        <title>Genomic Encyclopedia of Type Strains, Phase IV (KMG-IV): sequencing the most valuable type-strain genomes for metagenomic binning, comparative biology and taxonomic classification.</title>
        <authorList>
            <person name="Goeker M."/>
        </authorList>
    </citation>
    <scope>NUCLEOTIDE SEQUENCE [LARGE SCALE GENOMIC DNA]</scope>
    <source>
        <strain evidence="1 2">DSM 24738</strain>
    </source>
</reference>
<proteinExistence type="predicted"/>
<protein>
    <submittedName>
        <fullName evidence="1">Uncharacterized protein</fullName>
    </submittedName>
</protein>
<comment type="caution">
    <text evidence="1">The sequence shown here is derived from an EMBL/GenBank/DDBJ whole genome shotgun (WGS) entry which is preliminary data.</text>
</comment>
<dbReference type="RefSeq" id="WP_209810032.1">
    <property type="nucleotide sequence ID" value="NZ_JAGGKT010000004.1"/>
</dbReference>
<gene>
    <name evidence="1" type="ORF">J2Z37_001969</name>
</gene>
<evidence type="ECO:0000313" key="2">
    <source>
        <dbReference type="Proteomes" id="UP001519343"/>
    </source>
</evidence>
<dbReference type="Proteomes" id="UP001519343">
    <property type="component" value="Unassembled WGS sequence"/>
</dbReference>
<sequence length="433" mass="49682">MSDAYIKASQYRIAVELFKPYRQGIFNAQVLNEKPNKERIKFQYKTEKIAVFEAINEYLLHDYNSIKEKLFSEAEGELARKLNKNNGSIEDLSSGMAEININTYFDLPNELKIGKYTIEQIEKFWIQVMTAVYRCRLYNDFLKEESEPLLSIVVIDELPWSNSNLEDDTIQGLINDLTYVPNAKGRFTTLRTEPFVQLQDGRRVLSPSLAYTYNACRNVVSALYRKYGNQKGEEDNSSLKEDFFILELQSKIKKYTNLLTSAKVPLKEPLPDVDFVIYDKKTKSLVALELKWFTEPATYIEVKNKDLEIEKGLNQIIGYKSGILCNQQEFMLNAFGEKLPVKNLKCFVLTRITVGSGLIDSISQEDERVISIRIFLKALANAHGNLESAVNAVCKYFPKEGTHFKITNEKKSIGNSTVYYPAISLGKRKFSLE</sequence>
<keyword evidence="2" id="KW-1185">Reference proteome</keyword>
<accession>A0ABS4GNV7</accession>